<reference evidence="1 2" key="1">
    <citation type="submission" date="2016-01" db="EMBL/GenBank/DDBJ databases">
        <title>The new phylogeny of the genus Mycobacterium.</title>
        <authorList>
            <person name="Tarcisio F."/>
            <person name="Conor M."/>
            <person name="Antonella G."/>
            <person name="Elisabetta G."/>
            <person name="Giulia F.S."/>
            <person name="Sara T."/>
            <person name="Anna F."/>
            <person name="Clotilde B."/>
            <person name="Roberto B."/>
            <person name="Veronica D.S."/>
            <person name="Fabio R."/>
            <person name="Monica P."/>
            <person name="Olivier J."/>
            <person name="Enrico T."/>
            <person name="Nicola S."/>
        </authorList>
    </citation>
    <scope>NUCLEOTIDE SEQUENCE [LARGE SCALE GENOMIC DNA]</scope>
    <source>
        <strain evidence="1 2">DSM 44160</strain>
    </source>
</reference>
<evidence type="ECO:0008006" key="3">
    <source>
        <dbReference type="Google" id="ProtNLM"/>
    </source>
</evidence>
<dbReference type="Pfam" id="PF08843">
    <property type="entry name" value="AbiEii"/>
    <property type="match status" value="1"/>
</dbReference>
<protein>
    <recommendedName>
        <fullName evidence="3">Nucleotidyl transferase AbiEii/AbiGii toxin family protein</fullName>
    </recommendedName>
</protein>
<accession>A0A1X1VS09</accession>
<evidence type="ECO:0000313" key="2">
    <source>
        <dbReference type="Proteomes" id="UP000193928"/>
    </source>
</evidence>
<name>A0A1X1VS09_MYCGO</name>
<evidence type="ECO:0000313" key="1">
    <source>
        <dbReference type="EMBL" id="ORV71821.1"/>
    </source>
</evidence>
<dbReference type="EMBL" id="LQOY01000216">
    <property type="protein sequence ID" value="ORV71821.1"/>
    <property type="molecule type" value="Genomic_DNA"/>
</dbReference>
<proteinExistence type="predicted"/>
<dbReference type="RefSeq" id="WP_069433435.1">
    <property type="nucleotide sequence ID" value="NZ_JACKSU010000016.1"/>
</dbReference>
<dbReference type="Proteomes" id="UP000193928">
    <property type="component" value="Unassembled WGS sequence"/>
</dbReference>
<organism evidence="1 2">
    <name type="scientific">Mycobacterium gordonae</name>
    <dbReference type="NCBI Taxonomy" id="1778"/>
    <lineage>
        <taxon>Bacteria</taxon>
        <taxon>Bacillati</taxon>
        <taxon>Actinomycetota</taxon>
        <taxon>Actinomycetes</taxon>
        <taxon>Mycobacteriales</taxon>
        <taxon>Mycobacteriaceae</taxon>
        <taxon>Mycobacterium</taxon>
    </lineage>
</organism>
<sequence length="279" mass="30213">MNADVGQVRTAAARRAAELALVRVVHHYGGRPEFVLLGGLVPALLCSNSSKRHAGTSDVDVQVNLEIAGGSVQAARLEEALLNAGFEPDDERVWRWELNDPEGVRATIKFELLADLDDEPNNATVEFTGCKQLGAANLRGTGYAARDVVIQKIQAIDHGTRREAEIKVTGLAGFLLAKVAAAHGRRKEKDWYDIAFVLLHNNHGDATAAAERVLEVFGLPTGEVRTQLLDLQANFADSSAQGSLAYVKQFIENHPDEDAETVATDGQLAIAAFTQRLLR</sequence>
<comment type="caution">
    <text evidence="1">The sequence shown here is derived from an EMBL/GenBank/DDBJ whole genome shotgun (WGS) entry which is preliminary data.</text>
</comment>
<dbReference type="AlphaFoldDB" id="A0A1X1VS09"/>
<keyword evidence="2" id="KW-1185">Reference proteome</keyword>
<gene>
    <name evidence="1" type="ORF">AWC08_04425</name>
</gene>
<dbReference type="InterPro" id="IPR014942">
    <property type="entry name" value="AbiEii"/>
</dbReference>